<dbReference type="AlphaFoldDB" id="A0A2A5T412"/>
<dbReference type="Gene3D" id="3.30.420.10">
    <property type="entry name" value="Ribonuclease H-like superfamily/Ribonuclease H"/>
    <property type="match status" value="1"/>
</dbReference>
<dbReference type="GO" id="GO:0003676">
    <property type="term" value="F:nucleic acid binding"/>
    <property type="evidence" value="ECO:0007669"/>
    <property type="project" value="InterPro"/>
</dbReference>
<gene>
    <name evidence="2" type="ORF">BTN49_1414</name>
</gene>
<evidence type="ECO:0000313" key="2">
    <source>
        <dbReference type="EMBL" id="PCS22860.1"/>
    </source>
</evidence>
<protein>
    <recommendedName>
        <fullName evidence="1">Tc1-like transposase DDE domain-containing protein</fullName>
    </recommendedName>
</protein>
<dbReference type="InterPro" id="IPR038717">
    <property type="entry name" value="Tc1-like_DDE_dom"/>
</dbReference>
<sequence>MYNASFHNRIDAREAIEARGCTLESLHPYSPDLNPIEHKLAEVKSS</sequence>
<dbReference type="EMBL" id="NBYY01000013">
    <property type="protein sequence ID" value="PCS22860.1"/>
    <property type="molecule type" value="Genomic_DNA"/>
</dbReference>
<comment type="caution">
    <text evidence="2">The sequence shown here is derived from an EMBL/GenBank/DDBJ whole genome shotgun (WGS) entry which is preliminary data.</text>
</comment>
<evidence type="ECO:0000313" key="3">
    <source>
        <dbReference type="Proteomes" id="UP000219020"/>
    </source>
</evidence>
<accession>A0A2A5T412</accession>
<dbReference type="InterPro" id="IPR036397">
    <property type="entry name" value="RNaseH_sf"/>
</dbReference>
<dbReference type="Pfam" id="PF13358">
    <property type="entry name" value="DDE_3"/>
    <property type="match status" value="1"/>
</dbReference>
<dbReference type="Proteomes" id="UP000219020">
    <property type="component" value="Unassembled WGS sequence"/>
</dbReference>
<feature type="domain" description="Tc1-like transposase DDE" evidence="1">
    <location>
        <begin position="3"/>
        <end position="44"/>
    </location>
</feature>
<proteinExistence type="predicted"/>
<organism evidence="2 3">
    <name type="scientific">Candidatus Enterovibrio escicola</name>
    <dbReference type="NCBI Taxonomy" id="1927127"/>
    <lineage>
        <taxon>Bacteria</taxon>
        <taxon>Pseudomonadati</taxon>
        <taxon>Pseudomonadota</taxon>
        <taxon>Gammaproteobacteria</taxon>
        <taxon>Vibrionales</taxon>
        <taxon>Vibrionaceae</taxon>
        <taxon>Enterovibrio</taxon>
    </lineage>
</organism>
<name>A0A2A5T412_9GAMM</name>
<evidence type="ECO:0000259" key="1">
    <source>
        <dbReference type="Pfam" id="PF13358"/>
    </source>
</evidence>
<keyword evidence="3" id="KW-1185">Reference proteome</keyword>
<reference evidence="3" key="1">
    <citation type="submission" date="2017-04" db="EMBL/GenBank/DDBJ databases">
        <title>Genome evolution of the luminous symbionts of deep sea anglerfish.</title>
        <authorList>
            <person name="Hendry T.A."/>
        </authorList>
    </citation>
    <scope>NUCLEOTIDE SEQUENCE [LARGE SCALE GENOMIC DNA]</scope>
</reference>